<feature type="signal peptide" evidence="2">
    <location>
        <begin position="1"/>
        <end position="19"/>
    </location>
</feature>
<dbReference type="InterPro" id="IPR001314">
    <property type="entry name" value="Peptidase_S1A"/>
</dbReference>
<evidence type="ECO:0000259" key="3">
    <source>
        <dbReference type="PROSITE" id="PS50240"/>
    </source>
</evidence>
<keyword evidence="2" id="KW-0732">Signal</keyword>
<comment type="caution">
    <text evidence="4">The sequence shown here is derived from an EMBL/GenBank/DDBJ whole genome shotgun (WGS) entry which is preliminary data.</text>
</comment>
<dbReference type="PROSITE" id="PS00134">
    <property type="entry name" value="TRYPSIN_HIS"/>
    <property type="match status" value="1"/>
</dbReference>
<feature type="domain" description="Peptidase S1" evidence="3">
    <location>
        <begin position="29"/>
        <end position="168"/>
    </location>
</feature>
<dbReference type="CDD" id="cd00190">
    <property type="entry name" value="Tryp_SPc"/>
    <property type="match status" value="1"/>
</dbReference>
<keyword evidence="1" id="KW-1015">Disulfide bond</keyword>
<dbReference type="PROSITE" id="PS50240">
    <property type="entry name" value="TRYPSIN_DOM"/>
    <property type="match status" value="1"/>
</dbReference>
<dbReference type="SUPFAM" id="SSF50494">
    <property type="entry name" value="Trypsin-like serine proteases"/>
    <property type="match status" value="1"/>
</dbReference>
<name>A0A9P0QC86_ACAOB</name>
<dbReference type="InterPro" id="IPR001254">
    <property type="entry name" value="Trypsin_dom"/>
</dbReference>
<dbReference type="FunFam" id="2.40.10.10:FF:000068">
    <property type="entry name" value="transmembrane protease serine 2"/>
    <property type="match status" value="1"/>
</dbReference>
<reference evidence="4" key="1">
    <citation type="submission" date="2022-03" db="EMBL/GenBank/DDBJ databases">
        <authorList>
            <person name="Sayadi A."/>
        </authorList>
    </citation>
    <scope>NUCLEOTIDE SEQUENCE</scope>
</reference>
<accession>A0A9P0QC86</accession>
<dbReference type="EMBL" id="CAKOFQ010009081">
    <property type="protein sequence ID" value="CAH2017005.1"/>
    <property type="molecule type" value="Genomic_DNA"/>
</dbReference>
<organism evidence="4 5">
    <name type="scientific">Acanthoscelides obtectus</name>
    <name type="common">Bean weevil</name>
    <name type="synonym">Bruchus obtectus</name>
    <dbReference type="NCBI Taxonomy" id="200917"/>
    <lineage>
        <taxon>Eukaryota</taxon>
        <taxon>Metazoa</taxon>
        <taxon>Ecdysozoa</taxon>
        <taxon>Arthropoda</taxon>
        <taxon>Hexapoda</taxon>
        <taxon>Insecta</taxon>
        <taxon>Pterygota</taxon>
        <taxon>Neoptera</taxon>
        <taxon>Endopterygota</taxon>
        <taxon>Coleoptera</taxon>
        <taxon>Polyphaga</taxon>
        <taxon>Cucujiformia</taxon>
        <taxon>Chrysomeloidea</taxon>
        <taxon>Chrysomelidae</taxon>
        <taxon>Bruchinae</taxon>
        <taxon>Bruchini</taxon>
        <taxon>Acanthoscelides</taxon>
    </lineage>
</organism>
<dbReference type="GO" id="GO:0006508">
    <property type="term" value="P:proteolysis"/>
    <property type="evidence" value="ECO:0007669"/>
    <property type="project" value="InterPro"/>
</dbReference>
<dbReference type="AlphaFoldDB" id="A0A9P0QC86"/>
<evidence type="ECO:0000313" key="4">
    <source>
        <dbReference type="EMBL" id="CAH2017005.1"/>
    </source>
</evidence>
<dbReference type="PRINTS" id="PR00722">
    <property type="entry name" value="CHYMOTRYPSIN"/>
</dbReference>
<dbReference type="InterPro" id="IPR043504">
    <property type="entry name" value="Peptidase_S1_PA_chymotrypsin"/>
</dbReference>
<evidence type="ECO:0000256" key="2">
    <source>
        <dbReference type="SAM" id="SignalP"/>
    </source>
</evidence>
<dbReference type="Proteomes" id="UP001152888">
    <property type="component" value="Unassembled WGS sequence"/>
</dbReference>
<dbReference type="Pfam" id="PF00089">
    <property type="entry name" value="Trypsin"/>
    <property type="match status" value="1"/>
</dbReference>
<feature type="chain" id="PRO_5040209829" description="Peptidase S1 domain-containing protein" evidence="2">
    <location>
        <begin position="20"/>
        <end position="168"/>
    </location>
</feature>
<dbReference type="GO" id="GO:0004252">
    <property type="term" value="F:serine-type endopeptidase activity"/>
    <property type="evidence" value="ECO:0007669"/>
    <property type="project" value="InterPro"/>
</dbReference>
<evidence type="ECO:0000256" key="1">
    <source>
        <dbReference type="ARBA" id="ARBA00023157"/>
    </source>
</evidence>
<gene>
    <name evidence="4" type="ORF">ACAOBT_LOCUS35728</name>
</gene>
<dbReference type="PANTHER" id="PTHR24252">
    <property type="entry name" value="ACROSIN-RELATED"/>
    <property type="match status" value="1"/>
</dbReference>
<proteinExistence type="predicted"/>
<dbReference type="PANTHER" id="PTHR24252:SF7">
    <property type="entry name" value="HYALIN"/>
    <property type="match status" value="1"/>
</dbReference>
<dbReference type="InterPro" id="IPR018114">
    <property type="entry name" value="TRYPSIN_HIS"/>
</dbReference>
<dbReference type="InterPro" id="IPR009003">
    <property type="entry name" value="Peptidase_S1_PA"/>
</dbReference>
<dbReference type="Gene3D" id="2.40.10.10">
    <property type="entry name" value="Trypsin-like serine proteases"/>
    <property type="match status" value="1"/>
</dbReference>
<dbReference type="OrthoDB" id="5565075at2759"/>
<sequence length="168" mass="18669">MFFFLLFLSITALSQLVHEHSKPVPSFRIIHGRVAGLHSHPYQVGIYVTGKIQSQFCGGSLVSNNYVLTAAHCVEDVNALSMELIFGAHNVTDKSEETQVRRISTEFTVHPGWDWSLKQGDVALVKLPEPVNETEHIKIIRLHSGNETFAEEKGTLAGWGITSNTQTQ</sequence>
<protein>
    <recommendedName>
        <fullName evidence="3">Peptidase S1 domain-containing protein</fullName>
    </recommendedName>
</protein>
<dbReference type="SMART" id="SM00020">
    <property type="entry name" value="Tryp_SPc"/>
    <property type="match status" value="1"/>
</dbReference>
<keyword evidence="5" id="KW-1185">Reference proteome</keyword>
<evidence type="ECO:0000313" key="5">
    <source>
        <dbReference type="Proteomes" id="UP001152888"/>
    </source>
</evidence>